<dbReference type="EMBL" id="ML014155">
    <property type="protein sequence ID" value="RKP01991.1"/>
    <property type="molecule type" value="Genomic_DNA"/>
</dbReference>
<dbReference type="SUPFAM" id="SSF53335">
    <property type="entry name" value="S-adenosyl-L-methionine-dependent methyltransferases"/>
    <property type="match status" value="1"/>
</dbReference>
<gene>
    <name evidence="5" type="ORF">CXG81DRAFT_18284</name>
</gene>
<comment type="similarity">
    <text evidence="1">Belongs to the methyltransferase superfamily.</text>
</comment>
<accession>A0A4P9XA90</accession>
<evidence type="ECO:0000313" key="6">
    <source>
        <dbReference type="Proteomes" id="UP000274922"/>
    </source>
</evidence>
<dbReference type="InterPro" id="IPR051052">
    <property type="entry name" value="Diverse_substrate_MTase"/>
</dbReference>
<dbReference type="Pfam" id="PF08241">
    <property type="entry name" value="Methyltransf_11"/>
    <property type="match status" value="1"/>
</dbReference>
<dbReference type="GO" id="GO:0008757">
    <property type="term" value="F:S-adenosylmethionine-dependent methyltransferase activity"/>
    <property type="evidence" value="ECO:0007669"/>
    <property type="project" value="InterPro"/>
</dbReference>
<keyword evidence="3" id="KW-0808">Transferase</keyword>
<evidence type="ECO:0000256" key="1">
    <source>
        <dbReference type="ARBA" id="ARBA00008361"/>
    </source>
</evidence>
<keyword evidence="6" id="KW-1185">Reference proteome</keyword>
<organism evidence="5 6">
    <name type="scientific">Caulochytrium protostelioides</name>
    <dbReference type="NCBI Taxonomy" id="1555241"/>
    <lineage>
        <taxon>Eukaryota</taxon>
        <taxon>Fungi</taxon>
        <taxon>Fungi incertae sedis</taxon>
        <taxon>Chytridiomycota</taxon>
        <taxon>Chytridiomycota incertae sedis</taxon>
        <taxon>Chytridiomycetes</taxon>
        <taxon>Caulochytriales</taxon>
        <taxon>Caulochytriaceae</taxon>
        <taxon>Caulochytrium</taxon>
    </lineage>
</organism>
<protein>
    <recommendedName>
        <fullName evidence="4">Methyltransferase type 11 domain-containing protein</fullName>
    </recommendedName>
</protein>
<dbReference type="PANTHER" id="PTHR44942">
    <property type="entry name" value="METHYLTRANSF_11 DOMAIN-CONTAINING PROTEIN"/>
    <property type="match status" value="1"/>
</dbReference>
<proteinExistence type="inferred from homology"/>
<dbReference type="InterPro" id="IPR013216">
    <property type="entry name" value="Methyltransf_11"/>
</dbReference>
<feature type="domain" description="Methyltransferase type 11" evidence="4">
    <location>
        <begin position="65"/>
        <end position="154"/>
    </location>
</feature>
<reference evidence="6" key="1">
    <citation type="journal article" date="2018" name="Nat. Microbiol.">
        <title>Leveraging single-cell genomics to expand the fungal tree of life.</title>
        <authorList>
            <person name="Ahrendt S.R."/>
            <person name="Quandt C.A."/>
            <person name="Ciobanu D."/>
            <person name="Clum A."/>
            <person name="Salamov A."/>
            <person name="Andreopoulos B."/>
            <person name="Cheng J.F."/>
            <person name="Woyke T."/>
            <person name="Pelin A."/>
            <person name="Henrissat B."/>
            <person name="Reynolds N.K."/>
            <person name="Benny G.L."/>
            <person name="Smith M.E."/>
            <person name="James T.Y."/>
            <person name="Grigoriev I.V."/>
        </authorList>
    </citation>
    <scope>NUCLEOTIDE SEQUENCE [LARGE SCALE GENOMIC DNA]</scope>
    <source>
        <strain evidence="6">ATCC 52028</strain>
    </source>
</reference>
<evidence type="ECO:0000256" key="2">
    <source>
        <dbReference type="ARBA" id="ARBA00022603"/>
    </source>
</evidence>
<dbReference type="PANTHER" id="PTHR44942:SF4">
    <property type="entry name" value="METHYLTRANSFERASE TYPE 11 DOMAIN-CONTAINING PROTEIN"/>
    <property type="match status" value="1"/>
</dbReference>
<sequence>MYAGGANVVGRESKLATITHYGEKHLKFYAGDQALSPTYCPALFDEILHFHSHGQPEGHGCEFALDVGTGSGVVAALLAGHFRRVMAIDCDPEPLKRAQPKDNIEYRVARAEALPVPDHSVDLIAVGMALQWFDVPKFLQEAKRALKPGGTLACFAYRSPCCPDYPSVTQQVRLLACVTLRHFWDPRICHVEAGYRLYEMQRYFSKVKYVDSTDEKPWVTDTATSATLRRYCVQWPPYMLWKRRHPNVKDCVEAMILPSPETMLRLSWIAHLVLCKP</sequence>
<keyword evidence="2" id="KW-0489">Methyltransferase</keyword>
<evidence type="ECO:0000313" key="5">
    <source>
        <dbReference type="EMBL" id="RKP01991.1"/>
    </source>
</evidence>
<dbReference type="Proteomes" id="UP000274922">
    <property type="component" value="Unassembled WGS sequence"/>
</dbReference>
<dbReference type="InterPro" id="IPR029063">
    <property type="entry name" value="SAM-dependent_MTases_sf"/>
</dbReference>
<dbReference type="Gene3D" id="3.40.50.150">
    <property type="entry name" value="Vaccinia Virus protein VP39"/>
    <property type="match status" value="1"/>
</dbReference>
<dbReference type="AlphaFoldDB" id="A0A4P9XA90"/>
<dbReference type="GO" id="GO:0032259">
    <property type="term" value="P:methylation"/>
    <property type="evidence" value="ECO:0007669"/>
    <property type="project" value="UniProtKB-KW"/>
</dbReference>
<evidence type="ECO:0000259" key="4">
    <source>
        <dbReference type="Pfam" id="PF08241"/>
    </source>
</evidence>
<dbReference type="OrthoDB" id="10027013at2759"/>
<evidence type="ECO:0000256" key="3">
    <source>
        <dbReference type="ARBA" id="ARBA00022679"/>
    </source>
</evidence>
<dbReference type="CDD" id="cd02440">
    <property type="entry name" value="AdoMet_MTases"/>
    <property type="match status" value="1"/>
</dbReference>
<name>A0A4P9XA90_9FUNG</name>
<dbReference type="STRING" id="1555241.A0A4P9XA90"/>